<protein>
    <submittedName>
        <fullName evidence="1">Uncharacterized protein</fullName>
    </submittedName>
</protein>
<dbReference type="Proteomes" id="UP000631114">
    <property type="component" value="Unassembled WGS sequence"/>
</dbReference>
<organism evidence="1 2">
    <name type="scientific">Coptis chinensis</name>
    <dbReference type="NCBI Taxonomy" id="261450"/>
    <lineage>
        <taxon>Eukaryota</taxon>
        <taxon>Viridiplantae</taxon>
        <taxon>Streptophyta</taxon>
        <taxon>Embryophyta</taxon>
        <taxon>Tracheophyta</taxon>
        <taxon>Spermatophyta</taxon>
        <taxon>Magnoliopsida</taxon>
        <taxon>Ranunculales</taxon>
        <taxon>Ranunculaceae</taxon>
        <taxon>Coptidoideae</taxon>
        <taxon>Coptis</taxon>
    </lineage>
</organism>
<name>A0A835I1Q8_9MAGN</name>
<proteinExistence type="predicted"/>
<dbReference type="PANTHER" id="PTHR33592:SF3">
    <property type="entry name" value="TRANSMEMBRANE PROTEIN"/>
    <property type="match status" value="1"/>
</dbReference>
<keyword evidence="2" id="KW-1185">Reference proteome</keyword>
<accession>A0A835I1Q8</accession>
<comment type="caution">
    <text evidence="1">The sequence shown here is derived from an EMBL/GenBank/DDBJ whole genome shotgun (WGS) entry which is preliminary data.</text>
</comment>
<dbReference type="OrthoDB" id="976687at2759"/>
<dbReference type="PANTHER" id="PTHR33592">
    <property type="entry name" value="TRANSMEMBRANE PROTEIN"/>
    <property type="match status" value="1"/>
</dbReference>
<evidence type="ECO:0000313" key="2">
    <source>
        <dbReference type="Proteomes" id="UP000631114"/>
    </source>
</evidence>
<sequence length="113" mass="12446">MRPLEGEEWLKKEGLELQSLQQGPIPPSERSRCTSIGGRNRGGNCPLNGMNFAGHVNVAVVELSAASVTREQTMARSFVKFSTGTYYVLSIGRQWLEQGEVEIDDNIVFCVTA</sequence>
<reference evidence="1 2" key="1">
    <citation type="submission" date="2020-10" db="EMBL/GenBank/DDBJ databases">
        <title>The Coptis chinensis genome and diversification of protoberbering-type alkaloids.</title>
        <authorList>
            <person name="Wang B."/>
            <person name="Shu S."/>
            <person name="Song C."/>
            <person name="Liu Y."/>
        </authorList>
    </citation>
    <scope>NUCLEOTIDE SEQUENCE [LARGE SCALE GENOMIC DNA]</scope>
    <source>
        <strain evidence="1">HL-2020</strain>
        <tissue evidence="1">Leaf</tissue>
    </source>
</reference>
<dbReference type="EMBL" id="JADFTS010000004">
    <property type="protein sequence ID" value="KAF9608944.1"/>
    <property type="molecule type" value="Genomic_DNA"/>
</dbReference>
<evidence type="ECO:0000313" key="1">
    <source>
        <dbReference type="EMBL" id="KAF9608944.1"/>
    </source>
</evidence>
<dbReference type="AlphaFoldDB" id="A0A835I1Q8"/>
<gene>
    <name evidence="1" type="ORF">IFM89_012112</name>
</gene>